<proteinExistence type="predicted"/>
<sequence>MVPLSRILLIGLIVTLCGCPATKQARTVDKLGFLKDLYPIMTKGNEDAGESLLIYKNPKVATIPPNSYTKILLDPVLIFRGPESKMGGISQSETQMLADTFYALIYQELSKDYDMVDKPGASTLRVQVAVTHLEESWPMLDVVSNVPAPMNALAAGSVIKTIATGKPAFTGEAVIEAKVTDAQTGEVLRAMVDRRVGTKKLEAQSFNSWADVYESLRYWAENGRYHLCKARQIRTDCPKPRA</sequence>
<dbReference type="Pfam" id="PF11769">
    <property type="entry name" value="DUF3313"/>
    <property type="match status" value="1"/>
</dbReference>
<keyword evidence="2" id="KW-1185">Reference proteome</keyword>
<gene>
    <name evidence="1" type="ORF">NSJP_3235</name>
</gene>
<organism evidence="1 2">
    <name type="scientific">Nitrospira japonica</name>
    <dbReference type="NCBI Taxonomy" id="1325564"/>
    <lineage>
        <taxon>Bacteria</taxon>
        <taxon>Pseudomonadati</taxon>
        <taxon>Nitrospirota</taxon>
        <taxon>Nitrospiria</taxon>
        <taxon>Nitrospirales</taxon>
        <taxon>Nitrospiraceae</taxon>
        <taxon>Nitrospira</taxon>
    </lineage>
</organism>
<dbReference type="Proteomes" id="UP000192042">
    <property type="component" value="Chromosome I"/>
</dbReference>
<evidence type="ECO:0000313" key="1">
    <source>
        <dbReference type="EMBL" id="SLM49402.1"/>
    </source>
</evidence>
<keyword evidence="1" id="KW-0449">Lipoprotein</keyword>
<dbReference type="EMBL" id="LT828648">
    <property type="protein sequence ID" value="SLM49402.1"/>
    <property type="molecule type" value="Genomic_DNA"/>
</dbReference>
<dbReference type="PROSITE" id="PS51257">
    <property type="entry name" value="PROKAR_LIPOPROTEIN"/>
    <property type="match status" value="1"/>
</dbReference>
<dbReference type="STRING" id="1325564.NSJP_3235"/>
<reference evidence="1 2" key="1">
    <citation type="submission" date="2017-03" db="EMBL/GenBank/DDBJ databases">
        <authorList>
            <person name="Afonso C.L."/>
            <person name="Miller P.J."/>
            <person name="Scott M.A."/>
            <person name="Spackman E."/>
            <person name="Goraichik I."/>
            <person name="Dimitrov K.M."/>
            <person name="Suarez D.L."/>
            <person name="Swayne D.E."/>
        </authorList>
    </citation>
    <scope>NUCLEOTIDE SEQUENCE [LARGE SCALE GENOMIC DNA]</scope>
    <source>
        <strain evidence="1">Genome sequencing of Nitrospira japonica strain NJ11</strain>
    </source>
</reference>
<dbReference type="InterPro" id="IPR021747">
    <property type="entry name" value="DUF3313"/>
</dbReference>
<accession>A0A1W1I8Q7</accession>
<dbReference type="KEGG" id="nja:NSJP_3235"/>
<name>A0A1W1I8Q7_9BACT</name>
<dbReference type="AlphaFoldDB" id="A0A1W1I8Q7"/>
<protein>
    <submittedName>
        <fullName evidence="1">Putative Lipoprotein</fullName>
    </submittedName>
</protein>
<evidence type="ECO:0000313" key="2">
    <source>
        <dbReference type="Proteomes" id="UP000192042"/>
    </source>
</evidence>
<dbReference type="RefSeq" id="WP_172834365.1">
    <property type="nucleotide sequence ID" value="NZ_LT828648.1"/>
</dbReference>